<dbReference type="Pfam" id="PF14346">
    <property type="entry name" value="DUF4398"/>
    <property type="match status" value="1"/>
</dbReference>
<organism evidence="8 9">
    <name type="scientific">Candidatus Thiodiazotropha taylori</name>
    <dbReference type="NCBI Taxonomy" id="2792791"/>
    <lineage>
        <taxon>Bacteria</taxon>
        <taxon>Pseudomonadati</taxon>
        <taxon>Pseudomonadota</taxon>
        <taxon>Gammaproteobacteria</taxon>
        <taxon>Chromatiales</taxon>
        <taxon>Sedimenticolaceae</taxon>
        <taxon>Candidatus Thiodiazotropha</taxon>
    </lineage>
</organism>
<dbReference type="PRINTS" id="PR01021">
    <property type="entry name" value="OMPADOMAIN"/>
</dbReference>
<dbReference type="InterPro" id="IPR006664">
    <property type="entry name" value="OMP_bac"/>
</dbReference>
<dbReference type="PROSITE" id="PS01068">
    <property type="entry name" value="OMPA_1"/>
    <property type="match status" value="1"/>
</dbReference>
<evidence type="ECO:0000256" key="5">
    <source>
        <dbReference type="SAM" id="Coils"/>
    </source>
</evidence>
<feature type="chain" id="PRO_5037464234" evidence="6">
    <location>
        <begin position="20"/>
        <end position="277"/>
    </location>
</feature>
<dbReference type="PANTHER" id="PTHR30329">
    <property type="entry name" value="STATOR ELEMENT OF FLAGELLAR MOTOR COMPLEX"/>
    <property type="match status" value="1"/>
</dbReference>
<proteinExistence type="predicted"/>
<dbReference type="PROSITE" id="PS51257">
    <property type="entry name" value="PROKAR_LIPOPROTEIN"/>
    <property type="match status" value="1"/>
</dbReference>
<sequence>MSRTMINLITAISLALLFAACGTLQKNQTLLDAEQAYAEAKQKERLLRYAPDELERANQALSRAAEAKNDEDMSSLAYVGTTRISIAESVAARKAANARLAELGEVKDKERLRAREIEIQMEQQARAEALREKEAALMERENALAKAETLRQELAELQAMKTERGIVLTLGDVLFSTGKTDLLPGAKSTIEKLASFLAEYPDKTVLVEGHTDNVGTDAFNQDLSERRAISVKNALIQAGVDGSRIDTMGLGESQPITDNSTSAGRLKNRRVEIVIRD</sequence>
<dbReference type="PANTHER" id="PTHR30329:SF21">
    <property type="entry name" value="LIPOPROTEIN YIAD-RELATED"/>
    <property type="match status" value="1"/>
</dbReference>
<dbReference type="PROSITE" id="PS51123">
    <property type="entry name" value="OMPA_2"/>
    <property type="match status" value="1"/>
</dbReference>
<evidence type="ECO:0000256" key="6">
    <source>
        <dbReference type="SAM" id="SignalP"/>
    </source>
</evidence>
<dbReference type="InterPro" id="IPR050330">
    <property type="entry name" value="Bact_OuterMem_StrucFunc"/>
</dbReference>
<dbReference type="InterPro" id="IPR006665">
    <property type="entry name" value="OmpA-like"/>
</dbReference>
<dbReference type="EMBL" id="JAHHGM010000001">
    <property type="protein sequence ID" value="MBT2987344.1"/>
    <property type="molecule type" value="Genomic_DNA"/>
</dbReference>
<comment type="caution">
    <text evidence="8">The sequence shown here is derived from an EMBL/GenBank/DDBJ whole genome shotgun (WGS) entry which is preliminary data.</text>
</comment>
<feature type="domain" description="OmpA-like" evidence="7">
    <location>
        <begin position="162"/>
        <end position="277"/>
    </location>
</feature>
<evidence type="ECO:0000313" key="8">
    <source>
        <dbReference type="EMBL" id="MBT2987344.1"/>
    </source>
</evidence>
<evidence type="ECO:0000313" key="9">
    <source>
        <dbReference type="Proteomes" id="UP000770889"/>
    </source>
</evidence>
<dbReference type="PRINTS" id="PR01023">
    <property type="entry name" value="NAFLGMOTY"/>
</dbReference>
<dbReference type="InterPro" id="IPR036737">
    <property type="entry name" value="OmpA-like_sf"/>
</dbReference>
<comment type="subcellular location">
    <subcellularLocation>
        <location evidence="1">Cell outer membrane</location>
    </subcellularLocation>
</comment>
<keyword evidence="5" id="KW-0175">Coiled coil</keyword>
<dbReference type="Gene3D" id="3.30.1330.60">
    <property type="entry name" value="OmpA-like domain"/>
    <property type="match status" value="1"/>
</dbReference>
<name>A0A944M573_9GAMM</name>
<dbReference type="AlphaFoldDB" id="A0A944M573"/>
<evidence type="ECO:0000259" key="7">
    <source>
        <dbReference type="PROSITE" id="PS51123"/>
    </source>
</evidence>
<dbReference type="SUPFAM" id="SSF103088">
    <property type="entry name" value="OmpA-like"/>
    <property type="match status" value="1"/>
</dbReference>
<feature type="coiled-coil region" evidence="5">
    <location>
        <begin position="119"/>
        <end position="160"/>
    </location>
</feature>
<feature type="signal peptide" evidence="6">
    <location>
        <begin position="1"/>
        <end position="19"/>
    </location>
</feature>
<dbReference type="Proteomes" id="UP000770889">
    <property type="component" value="Unassembled WGS sequence"/>
</dbReference>
<evidence type="ECO:0000256" key="3">
    <source>
        <dbReference type="ARBA" id="ARBA00023237"/>
    </source>
</evidence>
<dbReference type="InterPro" id="IPR025511">
    <property type="entry name" value="DUF4398"/>
</dbReference>
<dbReference type="InterPro" id="IPR006690">
    <property type="entry name" value="OMPA-like_CS"/>
</dbReference>
<evidence type="ECO:0000256" key="1">
    <source>
        <dbReference type="ARBA" id="ARBA00004442"/>
    </source>
</evidence>
<dbReference type="CDD" id="cd07185">
    <property type="entry name" value="OmpA_C-like"/>
    <property type="match status" value="1"/>
</dbReference>
<keyword evidence="3" id="KW-0998">Cell outer membrane</keyword>
<dbReference type="Pfam" id="PF00691">
    <property type="entry name" value="OmpA"/>
    <property type="match status" value="1"/>
</dbReference>
<gene>
    <name evidence="8" type="ORF">KME65_00125</name>
</gene>
<keyword evidence="2 4" id="KW-0472">Membrane</keyword>
<evidence type="ECO:0000256" key="2">
    <source>
        <dbReference type="ARBA" id="ARBA00023136"/>
    </source>
</evidence>
<accession>A0A944M573</accession>
<reference evidence="8 9" key="1">
    <citation type="submission" date="2021-05" db="EMBL/GenBank/DDBJ databases">
        <title>Genetic and Functional Diversity in Clade A Lucinid endosymbionts from the Bahamas.</title>
        <authorList>
            <person name="Giani N.M."/>
            <person name="Engel A.S."/>
            <person name="Campbell B.J."/>
        </authorList>
    </citation>
    <scope>NUCLEOTIDE SEQUENCE [LARGE SCALE GENOMIC DNA]</scope>
    <source>
        <strain evidence="8">LUC16012Gg_MoonRockCtena</strain>
    </source>
</reference>
<keyword evidence="6" id="KW-0732">Signal</keyword>
<dbReference type="GO" id="GO:0009279">
    <property type="term" value="C:cell outer membrane"/>
    <property type="evidence" value="ECO:0007669"/>
    <property type="project" value="UniProtKB-SubCell"/>
</dbReference>
<protein>
    <submittedName>
        <fullName evidence="8">OmpA family protein</fullName>
    </submittedName>
</protein>
<evidence type="ECO:0000256" key="4">
    <source>
        <dbReference type="PROSITE-ProRule" id="PRU00473"/>
    </source>
</evidence>